<evidence type="ECO:0000313" key="10">
    <source>
        <dbReference type="Proteomes" id="UP000614200"/>
    </source>
</evidence>
<evidence type="ECO:0000256" key="2">
    <source>
        <dbReference type="ARBA" id="ARBA00022448"/>
    </source>
</evidence>
<feature type="domain" description="ABC transmembrane type-1" evidence="8">
    <location>
        <begin position="95"/>
        <end position="292"/>
    </location>
</feature>
<dbReference type="EMBL" id="JADKNH010000002">
    <property type="protein sequence ID" value="MBF4692339.1"/>
    <property type="molecule type" value="Genomic_DNA"/>
</dbReference>
<keyword evidence="6 7" id="KW-0472">Membrane</keyword>
<evidence type="ECO:0000256" key="6">
    <source>
        <dbReference type="ARBA" id="ARBA00023136"/>
    </source>
</evidence>
<dbReference type="InterPro" id="IPR000515">
    <property type="entry name" value="MetI-like"/>
</dbReference>
<keyword evidence="3" id="KW-1003">Cell membrane</keyword>
<sequence length="309" mass="33959">MLKYIFKRLLFIVPTLLGGILIVFSIMNLTPGDPGRQILGMNAKQEQVDQLNHELGYDKPFFTRFGEYCIDLSHGDLGTSYRTRRPFTEELVSRIPNTLKIGLSAFVLSSIIGISLGILAAVRQYSLVDTFSSVTAILFASIPGFFLGMILIYVFGLKLGWLPTFGASSFKHFVMPVATLTVATSVSLLRLTRSTMLDAIRQDYIRTATAKGCSKNRIYWKHALKNAILPVITVMGMSAGTVMGGTVIIESVFAIPGMGTYMLTAIRAKDIPVVMSSTVLLSLAFCLIMILVDILCAIIDPRIRERSIG</sequence>
<organism evidence="9 10">
    <name type="scientific">Fusibacter ferrireducens</name>
    <dbReference type="NCBI Taxonomy" id="2785058"/>
    <lineage>
        <taxon>Bacteria</taxon>
        <taxon>Bacillati</taxon>
        <taxon>Bacillota</taxon>
        <taxon>Clostridia</taxon>
        <taxon>Eubacteriales</taxon>
        <taxon>Eubacteriales Family XII. Incertae Sedis</taxon>
        <taxon>Fusibacter</taxon>
    </lineage>
</organism>
<dbReference type="PANTHER" id="PTHR43163:SF6">
    <property type="entry name" value="DIPEPTIDE TRANSPORT SYSTEM PERMEASE PROTEIN DPPB-RELATED"/>
    <property type="match status" value="1"/>
</dbReference>
<protein>
    <submittedName>
        <fullName evidence="9">ABC transporter permease</fullName>
    </submittedName>
</protein>
<dbReference type="CDD" id="cd06261">
    <property type="entry name" value="TM_PBP2"/>
    <property type="match status" value="1"/>
</dbReference>
<feature type="transmembrane region" description="Helical" evidence="7">
    <location>
        <begin position="173"/>
        <end position="191"/>
    </location>
</feature>
<dbReference type="InterPro" id="IPR045621">
    <property type="entry name" value="BPD_transp_1_N"/>
</dbReference>
<feature type="transmembrane region" description="Helical" evidence="7">
    <location>
        <begin position="101"/>
        <end position="122"/>
    </location>
</feature>
<dbReference type="Gene3D" id="1.10.3720.10">
    <property type="entry name" value="MetI-like"/>
    <property type="match status" value="1"/>
</dbReference>
<dbReference type="RefSeq" id="WP_194700572.1">
    <property type="nucleotide sequence ID" value="NZ_JADKNH010000002.1"/>
</dbReference>
<name>A0ABR9ZPH4_9FIRM</name>
<dbReference type="Pfam" id="PF00528">
    <property type="entry name" value="BPD_transp_1"/>
    <property type="match status" value="1"/>
</dbReference>
<keyword evidence="2 7" id="KW-0813">Transport</keyword>
<reference evidence="9 10" key="1">
    <citation type="submission" date="2020-11" db="EMBL/GenBank/DDBJ databases">
        <title>Fusibacter basophilias sp. nov.</title>
        <authorList>
            <person name="Qiu D."/>
        </authorList>
    </citation>
    <scope>NUCLEOTIDE SEQUENCE [LARGE SCALE GENOMIC DNA]</scope>
    <source>
        <strain evidence="9 10">Q10-2</strain>
    </source>
</reference>
<dbReference type="SUPFAM" id="SSF161098">
    <property type="entry name" value="MetI-like"/>
    <property type="match status" value="1"/>
</dbReference>
<evidence type="ECO:0000256" key="4">
    <source>
        <dbReference type="ARBA" id="ARBA00022692"/>
    </source>
</evidence>
<feature type="transmembrane region" description="Helical" evidence="7">
    <location>
        <begin position="273"/>
        <end position="299"/>
    </location>
</feature>
<keyword evidence="5 7" id="KW-1133">Transmembrane helix</keyword>
<dbReference type="PANTHER" id="PTHR43163">
    <property type="entry name" value="DIPEPTIDE TRANSPORT SYSTEM PERMEASE PROTEIN DPPB-RELATED"/>
    <property type="match status" value="1"/>
</dbReference>
<dbReference type="PROSITE" id="PS50928">
    <property type="entry name" value="ABC_TM1"/>
    <property type="match status" value="1"/>
</dbReference>
<dbReference type="Proteomes" id="UP000614200">
    <property type="component" value="Unassembled WGS sequence"/>
</dbReference>
<evidence type="ECO:0000256" key="3">
    <source>
        <dbReference type="ARBA" id="ARBA00022475"/>
    </source>
</evidence>
<evidence type="ECO:0000256" key="1">
    <source>
        <dbReference type="ARBA" id="ARBA00004651"/>
    </source>
</evidence>
<comment type="similarity">
    <text evidence="7">Belongs to the binding-protein-dependent transport system permease family.</text>
</comment>
<gene>
    <name evidence="9" type="ORF">ISU02_04390</name>
</gene>
<feature type="transmembrane region" description="Helical" evidence="7">
    <location>
        <begin position="9"/>
        <end position="27"/>
    </location>
</feature>
<comment type="caution">
    <text evidence="9">The sequence shown here is derived from an EMBL/GenBank/DDBJ whole genome shotgun (WGS) entry which is preliminary data.</text>
</comment>
<dbReference type="InterPro" id="IPR035906">
    <property type="entry name" value="MetI-like_sf"/>
</dbReference>
<proteinExistence type="inferred from homology"/>
<feature type="transmembrane region" description="Helical" evidence="7">
    <location>
        <begin position="227"/>
        <end position="253"/>
    </location>
</feature>
<dbReference type="Pfam" id="PF19300">
    <property type="entry name" value="BPD_transp_1_N"/>
    <property type="match status" value="1"/>
</dbReference>
<accession>A0ABR9ZPH4</accession>
<keyword evidence="10" id="KW-1185">Reference proteome</keyword>
<comment type="subcellular location">
    <subcellularLocation>
        <location evidence="1 7">Cell membrane</location>
        <topology evidence="1 7">Multi-pass membrane protein</topology>
    </subcellularLocation>
</comment>
<evidence type="ECO:0000313" key="9">
    <source>
        <dbReference type="EMBL" id="MBF4692339.1"/>
    </source>
</evidence>
<evidence type="ECO:0000256" key="7">
    <source>
        <dbReference type="RuleBase" id="RU363032"/>
    </source>
</evidence>
<feature type="transmembrane region" description="Helical" evidence="7">
    <location>
        <begin position="134"/>
        <end position="153"/>
    </location>
</feature>
<evidence type="ECO:0000256" key="5">
    <source>
        <dbReference type="ARBA" id="ARBA00022989"/>
    </source>
</evidence>
<keyword evidence="4 7" id="KW-0812">Transmembrane</keyword>
<evidence type="ECO:0000259" key="8">
    <source>
        <dbReference type="PROSITE" id="PS50928"/>
    </source>
</evidence>